<evidence type="ECO:0000313" key="3">
    <source>
        <dbReference type="Proteomes" id="UP001156682"/>
    </source>
</evidence>
<name>A0ABQ5ZX01_9GAMM</name>
<keyword evidence="1" id="KW-0472">Membrane</keyword>
<keyword evidence="1" id="KW-0812">Transmembrane</keyword>
<gene>
    <name evidence="2" type="ORF">GCM10007878_10330</name>
</gene>
<comment type="caution">
    <text evidence="2">The sequence shown here is derived from an EMBL/GenBank/DDBJ whole genome shotgun (WGS) entry which is preliminary data.</text>
</comment>
<feature type="transmembrane region" description="Helical" evidence="1">
    <location>
        <begin position="190"/>
        <end position="207"/>
    </location>
</feature>
<dbReference type="PANTHER" id="PTHR40115">
    <property type="entry name" value="INNER MEMBRANE PROTEIN WITH PEPSY TM HELIX"/>
    <property type="match status" value="1"/>
</dbReference>
<evidence type="ECO:0000313" key="2">
    <source>
        <dbReference type="EMBL" id="GLR63598.1"/>
    </source>
</evidence>
<dbReference type="Pfam" id="PF16357">
    <property type="entry name" value="PepSY_TM_like_2"/>
    <property type="match status" value="1"/>
</dbReference>
<feature type="transmembrane region" description="Helical" evidence="1">
    <location>
        <begin position="21"/>
        <end position="43"/>
    </location>
</feature>
<feature type="transmembrane region" description="Helical" evidence="1">
    <location>
        <begin position="156"/>
        <end position="178"/>
    </location>
</feature>
<dbReference type="EMBL" id="BSOR01000016">
    <property type="protein sequence ID" value="GLR63598.1"/>
    <property type="molecule type" value="Genomic_DNA"/>
</dbReference>
<keyword evidence="3" id="KW-1185">Reference proteome</keyword>
<proteinExistence type="predicted"/>
<sequence>MKGFSFPRYKLSRSQRWVRPLHAYSSMLMLFILLFFTLTGITLNNRQWLPTPQASQEMELALAEKFAEIPIETISAEMQGKAIWQWLKKDQGLSDGELNVEWYADEALLLLDVKRPGGYTAVEVFPAEQLVWYENQKLGWMAVVNDLHMGRYSGKAWSWFIDLSAVVMLFFTLTGFWLVLFHPKRRSRTLLLSGFGTLLMVVLYFWMLS</sequence>
<protein>
    <submittedName>
        <fullName evidence="2">Membrane protein</fullName>
    </submittedName>
</protein>
<dbReference type="RefSeq" id="WP_084324468.1">
    <property type="nucleotide sequence ID" value="NZ_BSOR01000016.1"/>
</dbReference>
<evidence type="ECO:0000256" key="1">
    <source>
        <dbReference type="SAM" id="Phobius"/>
    </source>
</evidence>
<accession>A0ABQ5ZX01</accession>
<dbReference type="Proteomes" id="UP001156682">
    <property type="component" value="Unassembled WGS sequence"/>
</dbReference>
<keyword evidence="1" id="KW-1133">Transmembrane helix</keyword>
<dbReference type="InterPro" id="IPR032307">
    <property type="entry name" value="PepSY_TM-like_2"/>
</dbReference>
<reference evidence="3" key="1">
    <citation type="journal article" date="2019" name="Int. J. Syst. Evol. Microbiol.">
        <title>The Global Catalogue of Microorganisms (GCM) 10K type strain sequencing project: providing services to taxonomists for standard genome sequencing and annotation.</title>
        <authorList>
            <consortium name="The Broad Institute Genomics Platform"/>
            <consortium name="The Broad Institute Genome Sequencing Center for Infectious Disease"/>
            <person name="Wu L."/>
            <person name="Ma J."/>
        </authorList>
    </citation>
    <scope>NUCLEOTIDE SEQUENCE [LARGE SCALE GENOMIC DNA]</scope>
    <source>
        <strain evidence="3">NBRC 100033</strain>
    </source>
</reference>
<dbReference type="PANTHER" id="PTHR40115:SF1">
    <property type="entry name" value="INNER MEMBRANE PROTEIN WITH PEPSY TM HELIX"/>
    <property type="match status" value="1"/>
</dbReference>
<organism evidence="2 3">
    <name type="scientific">Marinospirillum insulare</name>
    <dbReference type="NCBI Taxonomy" id="217169"/>
    <lineage>
        <taxon>Bacteria</taxon>
        <taxon>Pseudomonadati</taxon>
        <taxon>Pseudomonadota</taxon>
        <taxon>Gammaproteobacteria</taxon>
        <taxon>Oceanospirillales</taxon>
        <taxon>Oceanospirillaceae</taxon>
        <taxon>Marinospirillum</taxon>
    </lineage>
</organism>